<protein>
    <submittedName>
        <fullName evidence="3">HNH endonuclease</fullName>
    </submittedName>
</protein>
<keyword evidence="3" id="KW-0255">Endonuclease</keyword>
<name>A0A6B1DQ23_9CHLR</name>
<dbReference type="Pfam" id="PF01844">
    <property type="entry name" value="HNH"/>
    <property type="match status" value="1"/>
</dbReference>
<evidence type="ECO:0000256" key="1">
    <source>
        <dbReference type="SAM" id="MobiDB-lite"/>
    </source>
</evidence>
<proteinExistence type="predicted"/>
<dbReference type="InterPro" id="IPR003615">
    <property type="entry name" value="HNH_nuc"/>
</dbReference>
<evidence type="ECO:0000259" key="2">
    <source>
        <dbReference type="Pfam" id="PF01844"/>
    </source>
</evidence>
<dbReference type="CDD" id="cd00085">
    <property type="entry name" value="HNHc"/>
    <property type="match status" value="1"/>
</dbReference>
<dbReference type="GO" id="GO:0008270">
    <property type="term" value="F:zinc ion binding"/>
    <property type="evidence" value="ECO:0007669"/>
    <property type="project" value="InterPro"/>
</dbReference>
<dbReference type="EMBL" id="VXPY01000032">
    <property type="protein sequence ID" value="MYD89680.1"/>
    <property type="molecule type" value="Genomic_DNA"/>
</dbReference>
<reference evidence="3" key="1">
    <citation type="submission" date="2019-09" db="EMBL/GenBank/DDBJ databases">
        <title>Characterisation of the sponge microbiome using genome-centric metagenomics.</title>
        <authorList>
            <person name="Engelberts J.P."/>
            <person name="Robbins S.J."/>
            <person name="De Goeij J.M."/>
            <person name="Aranda M."/>
            <person name="Bell S.C."/>
            <person name="Webster N.S."/>
        </authorList>
    </citation>
    <scope>NUCLEOTIDE SEQUENCE</scope>
    <source>
        <strain evidence="3">SB0662_bin_9</strain>
    </source>
</reference>
<organism evidence="3">
    <name type="scientific">Caldilineaceae bacterium SB0662_bin_9</name>
    <dbReference type="NCBI Taxonomy" id="2605258"/>
    <lineage>
        <taxon>Bacteria</taxon>
        <taxon>Bacillati</taxon>
        <taxon>Chloroflexota</taxon>
        <taxon>Caldilineae</taxon>
        <taxon>Caldilineales</taxon>
        <taxon>Caldilineaceae</taxon>
    </lineage>
</organism>
<dbReference type="InterPro" id="IPR002711">
    <property type="entry name" value="HNH"/>
</dbReference>
<sequence length="135" mass="14260">MPNDLRRIPKPFPAASQRGLSRSGAPGAGRGPVARPAPGGHPAGQPGSALEPVVCGTVRARREADTSRLCLKPMAPSAKAGIGYPLRKPVELLERIIARSKGGTDHTGNLQLPCGSCNRIKGDRGMEYTRVKLQF</sequence>
<evidence type="ECO:0000313" key="3">
    <source>
        <dbReference type="EMBL" id="MYD89680.1"/>
    </source>
</evidence>
<keyword evidence="3" id="KW-0378">Hydrolase</keyword>
<keyword evidence="3" id="KW-0540">Nuclease</keyword>
<feature type="domain" description="HNH" evidence="2">
    <location>
        <begin position="96"/>
        <end position="124"/>
    </location>
</feature>
<feature type="compositionally biased region" description="Low complexity" evidence="1">
    <location>
        <begin position="18"/>
        <end position="49"/>
    </location>
</feature>
<accession>A0A6B1DQ23</accession>
<dbReference type="GO" id="GO:0003676">
    <property type="term" value="F:nucleic acid binding"/>
    <property type="evidence" value="ECO:0007669"/>
    <property type="project" value="InterPro"/>
</dbReference>
<dbReference type="AlphaFoldDB" id="A0A6B1DQ23"/>
<feature type="region of interest" description="Disordered" evidence="1">
    <location>
        <begin position="1"/>
        <end position="51"/>
    </location>
</feature>
<dbReference type="GO" id="GO:0004519">
    <property type="term" value="F:endonuclease activity"/>
    <property type="evidence" value="ECO:0007669"/>
    <property type="project" value="UniProtKB-KW"/>
</dbReference>
<gene>
    <name evidence="3" type="ORF">F4Y08_04975</name>
</gene>
<comment type="caution">
    <text evidence="3">The sequence shown here is derived from an EMBL/GenBank/DDBJ whole genome shotgun (WGS) entry which is preliminary data.</text>
</comment>
<dbReference type="Gene3D" id="1.10.30.50">
    <property type="match status" value="1"/>
</dbReference>